<feature type="compositionally biased region" description="Basic and acidic residues" evidence="1">
    <location>
        <begin position="128"/>
        <end position="137"/>
    </location>
</feature>
<feature type="compositionally biased region" description="Low complexity" evidence="1">
    <location>
        <begin position="502"/>
        <end position="512"/>
    </location>
</feature>
<dbReference type="Proteomes" id="UP001318860">
    <property type="component" value="Unassembled WGS sequence"/>
</dbReference>
<feature type="compositionally biased region" description="Basic and acidic residues" evidence="1">
    <location>
        <begin position="517"/>
        <end position="538"/>
    </location>
</feature>
<name>A0ABR0VHE8_REHGL</name>
<gene>
    <name evidence="2" type="ORF">DH2020_031726</name>
</gene>
<dbReference type="PANTHER" id="PTHR36808">
    <property type="entry name" value="TRANSCRIPTIONAL REGULATOR ATRX-LIKE PROTEIN"/>
    <property type="match status" value="1"/>
</dbReference>
<evidence type="ECO:0000313" key="3">
    <source>
        <dbReference type="Proteomes" id="UP001318860"/>
    </source>
</evidence>
<reference evidence="2 3" key="1">
    <citation type="journal article" date="2021" name="Comput. Struct. Biotechnol. J.">
        <title>De novo genome assembly of the potent medicinal plant Rehmannia glutinosa using nanopore technology.</title>
        <authorList>
            <person name="Ma L."/>
            <person name="Dong C."/>
            <person name="Song C."/>
            <person name="Wang X."/>
            <person name="Zheng X."/>
            <person name="Niu Y."/>
            <person name="Chen S."/>
            <person name="Feng W."/>
        </authorList>
    </citation>
    <scope>NUCLEOTIDE SEQUENCE [LARGE SCALE GENOMIC DNA]</scope>
    <source>
        <tissue evidence="2">Leaves</tissue>
    </source>
</reference>
<dbReference type="EMBL" id="JABTTQ020001147">
    <property type="protein sequence ID" value="KAK6134556.1"/>
    <property type="molecule type" value="Genomic_DNA"/>
</dbReference>
<feature type="compositionally biased region" description="Polar residues" evidence="1">
    <location>
        <begin position="480"/>
        <end position="501"/>
    </location>
</feature>
<sequence length="568" mass="62994">MGGKGSSSKAKSSKRKRDKTSSQKKSRRKESKKHRRVHNSVSSYSDDKSLNSEHTSSPISKSDHKKRINKNKKLRRDYSLSSSSDDHSVSSDSDTSSTYDNGNKRKKAKRSGVSLKSTKKRARKRSAKPNDNRDTHIVKKRKRLSRDHVFKRIKKSSKKKPKKHLSSSSSSDSESYSTNQSISSSSTADRKRKRNKVILDNERERPRGRESYKDRKKRKVRSPSYSSCDEDSKHSISVGPGDGALSPVKNPRRLKSVIAVVDQRYDEGENRWEKDPQKEEIVYDRNDYPSPKSLDSNEGGNKMELDNHYYGASSKTIVVEDVAGEEGKSEGDQDNGSGDHHSEAANTNNIEKGREMDTSVLESILRQKALENLKKFKGRLQTGPRSNNPKTNNESDVNKSSAQRVDDVQNESTMQGSFNARETNKNSGPSLQRNLSQLMEVKKLSDGEYVEKEPEMAAQTVEHVSNGTAVLGCLEEDKNGSSNTGLAKPSDTSLGAGTTNASSSSIAKPSSSVGPMSEEHSLEQGNEAKDGSQFKEKTMSVMRGGEMVQVSYKVQKIPASDGRLSCTM</sequence>
<accession>A0ABR0VHE8</accession>
<feature type="region of interest" description="Disordered" evidence="1">
    <location>
        <begin position="375"/>
        <end position="437"/>
    </location>
</feature>
<feature type="compositionally biased region" description="Basic residues" evidence="1">
    <location>
        <begin position="63"/>
        <end position="75"/>
    </location>
</feature>
<protein>
    <submittedName>
        <fullName evidence="2">Uncharacterized protein</fullName>
    </submittedName>
</protein>
<feature type="compositionally biased region" description="Low complexity" evidence="1">
    <location>
        <begin position="90"/>
        <end position="100"/>
    </location>
</feature>
<evidence type="ECO:0000256" key="1">
    <source>
        <dbReference type="SAM" id="MobiDB-lite"/>
    </source>
</evidence>
<feature type="compositionally biased region" description="Polar residues" evidence="1">
    <location>
        <begin position="410"/>
        <end position="437"/>
    </location>
</feature>
<feature type="compositionally biased region" description="Polar residues" evidence="1">
    <location>
        <begin position="383"/>
        <end position="403"/>
    </location>
</feature>
<dbReference type="PANTHER" id="PTHR36808:SF1">
    <property type="entry name" value="TRANSCRIPTIONAL REGULATOR ATRX-LIKE PROTEIN"/>
    <property type="match status" value="1"/>
</dbReference>
<feature type="compositionally biased region" description="Low complexity" evidence="1">
    <location>
        <begin position="166"/>
        <end position="186"/>
    </location>
</feature>
<proteinExistence type="predicted"/>
<feature type="compositionally biased region" description="Low complexity" evidence="1">
    <location>
        <begin position="1"/>
        <end position="10"/>
    </location>
</feature>
<feature type="compositionally biased region" description="Basic and acidic residues" evidence="1">
    <location>
        <begin position="267"/>
        <end position="287"/>
    </location>
</feature>
<feature type="region of interest" description="Disordered" evidence="1">
    <location>
        <begin position="472"/>
        <end position="542"/>
    </location>
</feature>
<evidence type="ECO:0000313" key="2">
    <source>
        <dbReference type="EMBL" id="KAK6134556.1"/>
    </source>
</evidence>
<feature type="compositionally biased region" description="Basic residues" evidence="1">
    <location>
        <begin position="138"/>
        <end position="165"/>
    </location>
</feature>
<feature type="region of interest" description="Disordered" evidence="1">
    <location>
        <begin position="1"/>
        <end position="254"/>
    </location>
</feature>
<feature type="compositionally biased region" description="Basic and acidic residues" evidence="1">
    <location>
        <begin position="325"/>
        <end position="343"/>
    </location>
</feature>
<feature type="compositionally biased region" description="Basic residues" evidence="1">
    <location>
        <begin position="11"/>
        <end position="38"/>
    </location>
</feature>
<feature type="compositionally biased region" description="Basic and acidic residues" evidence="1">
    <location>
        <begin position="197"/>
        <end position="213"/>
    </location>
</feature>
<comment type="caution">
    <text evidence="2">The sequence shown here is derived from an EMBL/GenBank/DDBJ whole genome shotgun (WGS) entry which is preliminary data.</text>
</comment>
<feature type="compositionally biased region" description="Basic residues" evidence="1">
    <location>
        <begin position="117"/>
        <end position="127"/>
    </location>
</feature>
<feature type="region of interest" description="Disordered" evidence="1">
    <location>
        <begin position="267"/>
        <end position="359"/>
    </location>
</feature>
<keyword evidence="3" id="KW-1185">Reference proteome</keyword>
<organism evidence="2 3">
    <name type="scientific">Rehmannia glutinosa</name>
    <name type="common">Chinese foxglove</name>
    <dbReference type="NCBI Taxonomy" id="99300"/>
    <lineage>
        <taxon>Eukaryota</taxon>
        <taxon>Viridiplantae</taxon>
        <taxon>Streptophyta</taxon>
        <taxon>Embryophyta</taxon>
        <taxon>Tracheophyta</taxon>
        <taxon>Spermatophyta</taxon>
        <taxon>Magnoliopsida</taxon>
        <taxon>eudicotyledons</taxon>
        <taxon>Gunneridae</taxon>
        <taxon>Pentapetalae</taxon>
        <taxon>asterids</taxon>
        <taxon>lamiids</taxon>
        <taxon>Lamiales</taxon>
        <taxon>Orobanchaceae</taxon>
        <taxon>Rehmannieae</taxon>
        <taxon>Rehmannia</taxon>
    </lineage>
</organism>